<name>A0A0A9E2E8_ARUDO</name>
<reference evidence="1" key="2">
    <citation type="journal article" date="2015" name="Data Brief">
        <title>Shoot transcriptome of the giant reed, Arundo donax.</title>
        <authorList>
            <person name="Barrero R.A."/>
            <person name="Guerrero F.D."/>
            <person name="Moolhuijzen P."/>
            <person name="Goolsby J.A."/>
            <person name="Tidwell J."/>
            <person name="Bellgard S.E."/>
            <person name="Bellgard M.I."/>
        </authorList>
    </citation>
    <scope>NUCLEOTIDE SEQUENCE</scope>
    <source>
        <tissue evidence="1">Shoot tissue taken approximately 20 cm above the soil surface</tissue>
    </source>
</reference>
<proteinExistence type="predicted"/>
<dbReference type="AlphaFoldDB" id="A0A0A9E2E8"/>
<organism evidence="1">
    <name type="scientific">Arundo donax</name>
    <name type="common">Giant reed</name>
    <name type="synonym">Donax arundinaceus</name>
    <dbReference type="NCBI Taxonomy" id="35708"/>
    <lineage>
        <taxon>Eukaryota</taxon>
        <taxon>Viridiplantae</taxon>
        <taxon>Streptophyta</taxon>
        <taxon>Embryophyta</taxon>
        <taxon>Tracheophyta</taxon>
        <taxon>Spermatophyta</taxon>
        <taxon>Magnoliopsida</taxon>
        <taxon>Liliopsida</taxon>
        <taxon>Poales</taxon>
        <taxon>Poaceae</taxon>
        <taxon>PACMAD clade</taxon>
        <taxon>Arundinoideae</taxon>
        <taxon>Arundineae</taxon>
        <taxon>Arundo</taxon>
    </lineage>
</organism>
<accession>A0A0A9E2E8</accession>
<reference evidence="1" key="1">
    <citation type="submission" date="2014-09" db="EMBL/GenBank/DDBJ databases">
        <authorList>
            <person name="Magalhaes I.L.F."/>
            <person name="Oliveira U."/>
            <person name="Santos F.R."/>
            <person name="Vidigal T.H.D.A."/>
            <person name="Brescovit A.D."/>
            <person name="Santos A.J."/>
        </authorList>
    </citation>
    <scope>NUCLEOTIDE SEQUENCE</scope>
    <source>
        <tissue evidence="1">Shoot tissue taken approximately 20 cm above the soil surface</tissue>
    </source>
</reference>
<evidence type="ECO:0000313" key="1">
    <source>
        <dbReference type="EMBL" id="JAD94974.1"/>
    </source>
</evidence>
<protein>
    <submittedName>
        <fullName evidence="1">Uncharacterized protein</fullName>
    </submittedName>
</protein>
<sequence>MTPAFPSIPRDSWRSCTRHNPCTHHCWGPEREGS</sequence>
<dbReference type="EMBL" id="GBRH01202921">
    <property type="protein sequence ID" value="JAD94974.1"/>
    <property type="molecule type" value="Transcribed_RNA"/>
</dbReference>